<reference evidence="3" key="1">
    <citation type="journal article" date="2017" name="Nat. Ecol. Evol.">
        <title>Genome expansion and lineage-specific genetic innovations in the forest pathogenic fungi Armillaria.</title>
        <authorList>
            <person name="Sipos G."/>
            <person name="Prasanna A.N."/>
            <person name="Walter M.C."/>
            <person name="O'Connor E."/>
            <person name="Balint B."/>
            <person name="Krizsan K."/>
            <person name="Kiss B."/>
            <person name="Hess J."/>
            <person name="Varga T."/>
            <person name="Slot J."/>
            <person name="Riley R."/>
            <person name="Boka B."/>
            <person name="Rigling D."/>
            <person name="Barry K."/>
            <person name="Lee J."/>
            <person name="Mihaltcheva S."/>
            <person name="LaButti K."/>
            <person name="Lipzen A."/>
            <person name="Waldron R."/>
            <person name="Moloney N.M."/>
            <person name="Sperisen C."/>
            <person name="Kredics L."/>
            <person name="Vagvoelgyi C."/>
            <person name="Patrignani A."/>
            <person name="Fitzpatrick D."/>
            <person name="Nagy I."/>
            <person name="Doyle S."/>
            <person name="Anderson J.B."/>
            <person name="Grigoriev I.V."/>
            <person name="Gueldener U."/>
            <person name="Muensterkoetter M."/>
            <person name="Nagy L.G."/>
        </authorList>
    </citation>
    <scope>NUCLEOTIDE SEQUENCE [LARGE SCALE GENOMIC DNA]</scope>
    <source>
        <strain evidence="3">Ar21-2</strain>
    </source>
</reference>
<feature type="region of interest" description="Disordered" evidence="1">
    <location>
        <begin position="59"/>
        <end position="83"/>
    </location>
</feature>
<dbReference type="InParanoid" id="A0A2H3D1B3"/>
<accession>A0A2H3D1B3</accession>
<feature type="region of interest" description="Disordered" evidence="1">
    <location>
        <begin position="1"/>
        <end position="32"/>
    </location>
</feature>
<dbReference type="AlphaFoldDB" id="A0A2H3D1B3"/>
<protein>
    <submittedName>
        <fullName evidence="2">Uncharacterized protein</fullName>
    </submittedName>
</protein>
<organism evidence="2 3">
    <name type="scientific">Armillaria gallica</name>
    <name type="common">Bulbous honey fungus</name>
    <name type="synonym">Armillaria bulbosa</name>
    <dbReference type="NCBI Taxonomy" id="47427"/>
    <lineage>
        <taxon>Eukaryota</taxon>
        <taxon>Fungi</taxon>
        <taxon>Dikarya</taxon>
        <taxon>Basidiomycota</taxon>
        <taxon>Agaricomycotina</taxon>
        <taxon>Agaricomycetes</taxon>
        <taxon>Agaricomycetidae</taxon>
        <taxon>Agaricales</taxon>
        <taxon>Marasmiineae</taxon>
        <taxon>Physalacriaceae</taxon>
        <taxon>Armillaria</taxon>
    </lineage>
</organism>
<evidence type="ECO:0000256" key="1">
    <source>
        <dbReference type="SAM" id="MobiDB-lite"/>
    </source>
</evidence>
<name>A0A2H3D1B3_ARMGA</name>
<evidence type="ECO:0000313" key="3">
    <source>
        <dbReference type="Proteomes" id="UP000217790"/>
    </source>
</evidence>
<dbReference type="OrthoDB" id="5571888at2759"/>
<dbReference type="STRING" id="47427.A0A2H3D1B3"/>
<dbReference type="Proteomes" id="UP000217790">
    <property type="component" value="Unassembled WGS sequence"/>
</dbReference>
<keyword evidence="3" id="KW-1185">Reference proteome</keyword>
<dbReference type="EMBL" id="KZ293676">
    <property type="protein sequence ID" value="PBK87880.1"/>
    <property type="molecule type" value="Genomic_DNA"/>
</dbReference>
<feature type="compositionally biased region" description="Low complexity" evidence="1">
    <location>
        <begin position="1"/>
        <end position="11"/>
    </location>
</feature>
<evidence type="ECO:0000313" key="2">
    <source>
        <dbReference type="EMBL" id="PBK87880.1"/>
    </source>
</evidence>
<gene>
    <name evidence="2" type="ORF">ARMGADRAFT_1085212</name>
</gene>
<proteinExistence type="predicted"/>
<feature type="compositionally biased region" description="Pro residues" evidence="1">
    <location>
        <begin position="12"/>
        <end position="24"/>
    </location>
</feature>
<feature type="compositionally biased region" description="Pro residues" evidence="1">
    <location>
        <begin position="66"/>
        <end position="76"/>
    </location>
</feature>
<sequence>MASQQMSQQQPQYPPSPSSSPTPSNPLFSPSPFTNPSLPLYSTLLHGLASFMSPKYFQTSHKANLPSPPSSPPMESPPSMKEQEQALVAALAGQTLLKHLGGTFWVAFSGSESSSSRKIDVDKVRRDLEGKAVVQIADVDVEPRKEMGHVSREACSAMAILEESMRSLMSGKK</sequence>